<evidence type="ECO:0000313" key="2">
    <source>
        <dbReference type="EMBL" id="TSI11310.1"/>
    </source>
</evidence>
<reference evidence="2 3" key="1">
    <citation type="submission" date="2019-07" db="EMBL/GenBank/DDBJ databases">
        <title>Draft genome sequence of Brevibacterium aurantiacum XU54 isolated from Xinjiang China.</title>
        <authorList>
            <person name="Xu X."/>
        </authorList>
    </citation>
    <scope>NUCLEOTIDE SEQUENCE [LARGE SCALE GENOMIC DNA]</scope>
    <source>
        <strain evidence="2 3">XU54</strain>
    </source>
</reference>
<dbReference type="OrthoDB" id="5147867at2"/>
<feature type="compositionally biased region" description="Basic and acidic residues" evidence="1">
    <location>
        <begin position="195"/>
        <end position="208"/>
    </location>
</feature>
<dbReference type="RefSeq" id="WP_143924688.1">
    <property type="nucleotide sequence ID" value="NZ_VLTK01000030.1"/>
</dbReference>
<evidence type="ECO:0000313" key="3">
    <source>
        <dbReference type="Proteomes" id="UP000316406"/>
    </source>
</evidence>
<sequence>MADELRTLQDLAQLATERHDGKRGRALGREAAKHELTLSYTTFDNILAGKYMSTPKRETIDALAFLAGVPKETAYRVAGLPLPLAPIADQLPPDVDTLDADQRRVLIELARVLVKQNRRIHDLEKAGDGSEHSATSMNDAEGNSAEEQLAVDFTEEKKRRRTDNVRRLHETPYFTDPPAAEDTAAFEAPNRGRKIREEQDADAERPDVTDDEENE</sequence>
<evidence type="ECO:0000256" key="1">
    <source>
        <dbReference type="SAM" id="MobiDB-lite"/>
    </source>
</evidence>
<feature type="compositionally biased region" description="Basic and acidic residues" evidence="1">
    <location>
        <begin position="154"/>
        <end position="170"/>
    </location>
</feature>
<dbReference type="Proteomes" id="UP000316406">
    <property type="component" value="Unassembled WGS sequence"/>
</dbReference>
<organism evidence="2 3">
    <name type="scientific">Brevibacterium aurantiacum</name>
    <dbReference type="NCBI Taxonomy" id="273384"/>
    <lineage>
        <taxon>Bacteria</taxon>
        <taxon>Bacillati</taxon>
        <taxon>Actinomycetota</taxon>
        <taxon>Actinomycetes</taxon>
        <taxon>Micrococcales</taxon>
        <taxon>Brevibacteriaceae</taxon>
        <taxon>Brevibacterium</taxon>
    </lineage>
</organism>
<comment type="caution">
    <text evidence="2">The sequence shown here is derived from an EMBL/GenBank/DDBJ whole genome shotgun (WGS) entry which is preliminary data.</text>
</comment>
<dbReference type="AlphaFoldDB" id="A0A556C1P7"/>
<dbReference type="EMBL" id="VLTK01000030">
    <property type="protein sequence ID" value="TSI11310.1"/>
    <property type="molecule type" value="Genomic_DNA"/>
</dbReference>
<proteinExistence type="predicted"/>
<feature type="region of interest" description="Disordered" evidence="1">
    <location>
        <begin position="123"/>
        <end position="215"/>
    </location>
</feature>
<accession>A0A556C1P7</accession>
<evidence type="ECO:0008006" key="4">
    <source>
        <dbReference type="Google" id="ProtNLM"/>
    </source>
</evidence>
<name>A0A556C1P7_BREAU</name>
<gene>
    <name evidence="2" type="ORF">FO013_21930</name>
</gene>
<protein>
    <recommendedName>
        <fullName evidence="4">Immunity repressor</fullName>
    </recommendedName>
</protein>
<keyword evidence="3" id="KW-1185">Reference proteome</keyword>